<proteinExistence type="predicted"/>
<gene>
    <name evidence="1" type="ORF">STAFG_1607</name>
</gene>
<reference evidence="1 2" key="1">
    <citation type="submission" date="2013-02" db="EMBL/GenBank/DDBJ databases">
        <title>Draft Genome Sequence of Streptomyces afghaniensis, Which Produces Compounds of the Julimycin B-Complex.</title>
        <authorList>
            <person name="Gruening B.A."/>
            <person name="Praeg A."/>
            <person name="Erxleben A."/>
            <person name="Guenther S."/>
            <person name="Fiedler H.-P."/>
            <person name="Goodfellow M."/>
            <person name="Mueller M."/>
        </authorList>
    </citation>
    <scope>NUCLEOTIDE SEQUENCE [LARGE SCALE GENOMIC DNA]</scope>
    <source>
        <strain evidence="1 2">772</strain>
    </source>
</reference>
<keyword evidence="2" id="KW-1185">Reference proteome</keyword>
<sequence>MKMSTNRMETSGIPTIIEDPAVPPLWFVAPEGFHALPVDAEPGARLSAADEFTRELFPEGDAHLWDSAAPFYAGLTEVFADAGLAYSAMGVFSDDNGGVVHFSFTVGAIEFPYATSEEAAGALEQSLRRDPGNDSRRITLPCGPAVSNITVREVTVGAELTATGEEAKLLTGQIQVFIPFPSKPFVAIFTVDTAAMEYWGEICDMTAAVLETVSFGDPSGDAVPVSCT</sequence>
<accession>S4N2I4</accession>
<dbReference type="HOGENOM" id="CLU_099053_0_0_11"/>
<protein>
    <submittedName>
        <fullName evidence="1">Uncharacterized protein</fullName>
    </submittedName>
</protein>
<evidence type="ECO:0000313" key="1">
    <source>
        <dbReference type="EMBL" id="EPJ41317.1"/>
    </source>
</evidence>
<dbReference type="Proteomes" id="UP000015001">
    <property type="component" value="Unassembled WGS sequence"/>
</dbReference>
<name>S4N2I4_9ACTN</name>
<organism evidence="1 2">
    <name type="scientific">Streptomyces afghaniensis 772</name>
    <dbReference type="NCBI Taxonomy" id="1283301"/>
    <lineage>
        <taxon>Bacteria</taxon>
        <taxon>Bacillati</taxon>
        <taxon>Actinomycetota</taxon>
        <taxon>Actinomycetes</taxon>
        <taxon>Kitasatosporales</taxon>
        <taxon>Streptomycetaceae</taxon>
        <taxon>Streptomyces</taxon>
    </lineage>
</organism>
<dbReference type="EMBL" id="AOPY01001325">
    <property type="protein sequence ID" value="EPJ41317.1"/>
    <property type="molecule type" value="Genomic_DNA"/>
</dbReference>
<comment type="caution">
    <text evidence="1">The sequence shown here is derived from an EMBL/GenBank/DDBJ whole genome shotgun (WGS) entry which is preliminary data.</text>
</comment>
<dbReference type="PATRIC" id="fig|1283301.3.peg.1587"/>
<dbReference type="AlphaFoldDB" id="S4N2I4"/>
<evidence type="ECO:0000313" key="2">
    <source>
        <dbReference type="Proteomes" id="UP000015001"/>
    </source>
</evidence>